<keyword evidence="8" id="KW-0539">Nucleus</keyword>
<evidence type="ECO:0008006" key="14">
    <source>
        <dbReference type="Google" id="ProtNLM"/>
    </source>
</evidence>
<sequence length="235" mass="27027">MFQRLNDMFSGEPSNISRTEAKLSEKEDDEWIIVDFIVDTCTGLSEEAATFEEIPCVDEIPDLPHISTTFEQLETTSDSYCIHFNSCPMEESWFVTPPPCFTAGELTTIKVETSPMENLLIEHPSMSVYAVKNGCYTQETGCESVLPSNDSIDLQSEEVKTVKRIRCYIAALAARLKGLETPKKYRSEKLAKRQSEKHLNRKCFRLQNRIQGCRFQQHKYSGFLLHQPSQRQYNY</sequence>
<proteinExistence type="predicted"/>
<feature type="region of interest" description="Disordered" evidence="11">
    <location>
        <begin position="1"/>
        <end position="22"/>
    </location>
</feature>
<gene>
    <name evidence="12" type="ORF">GDO86_010803</name>
</gene>
<reference evidence="12" key="1">
    <citation type="thesis" date="2020" institute="ProQuest LLC" country="789 East Eisenhower Parkway, Ann Arbor, MI, USA">
        <title>Comparative Genomics and Chromosome Evolution.</title>
        <authorList>
            <person name="Mudd A.B."/>
        </authorList>
    </citation>
    <scope>NUCLEOTIDE SEQUENCE</scope>
    <source>
        <strain evidence="12">Female2</strain>
        <tissue evidence="12">Blood</tissue>
    </source>
</reference>
<keyword evidence="13" id="KW-1185">Reference proteome</keyword>
<organism evidence="12 13">
    <name type="scientific">Hymenochirus boettgeri</name>
    <name type="common">Congo dwarf clawed frog</name>
    <dbReference type="NCBI Taxonomy" id="247094"/>
    <lineage>
        <taxon>Eukaryota</taxon>
        <taxon>Metazoa</taxon>
        <taxon>Chordata</taxon>
        <taxon>Craniata</taxon>
        <taxon>Vertebrata</taxon>
        <taxon>Euteleostomi</taxon>
        <taxon>Amphibia</taxon>
        <taxon>Batrachia</taxon>
        <taxon>Anura</taxon>
        <taxon>Pipoidea</taxon>
        <taxon>Pipidae</taxon>
        <taxon>Pipinae</taxon>
        <taxon>Hymenochirus</taxon>
    </lineage>
</organism>
<dbReference type="GO" id="GO:0016604">
    <property type="term" value="C:nuclear body"/>
    <property type="evidence" value="ECO:0007669"/>
    <property type="project" value="UniProtKB-SubCell"/>
</dbReference>
<evidence type="ECO:0000256" key="6">
    <source>
        <dbReference type="ARBA" id="ARBA00023159"/>
    </source>
</evidence>
<evidence type="ECO:0000256" key="7">
    <source>
        <dbReference type="ARBA" id="ARBA00023163"/>
    </source>
</evidence>
<evidence type="ECO:0000256" key="11">
    <source>
        <dbReference type="SAM" id="MobiDB-lite"/>
    </source>
</evidence>
<evidence type="ECO:0000256" key="9">
    <source>
        <dbReference type="ARBA" id="ARBA00023329"/>
    </source>
</evidence>
<dbReference type="Pfam" id="PF14839">
    <property type="entry name" value="DOR"/>
    <property type="match status" value="1"/>
</dbReference>
<dbReference type="Proteomes" id="UP000812440">
    <property type="component" value="Chromosome 6"/>
</dbReference>
<keyword evidence="3" id="KW-0963">Cytoplasm</keyword>
<evidence type="ECO:0000313" key="13">
    <source>
        <dbReference type="Proteomes" id="UP000812440"/>
    </source>
</evidence>
<comment type="subcellular location">
    <subcellularLocation>
        <location evidence="2">Cytoplasm</location>
        <location evidence="2">Cytosol</location>
    </subcellularLocation>
    <subcellularLocation>
        <location evidence="1">Cytoplasmic vesicle</location>
        <location evidence="1">Autophagosome</location>
    </subcellularLocation>
    <subcellularLocation>
        <location evidence="10">Nucleus</location>
        <location evidence="10">Nuclear body</location>
    </subcellularLocation>
</comment>
<evidence type="ECO:0000256" key="10">
    <source>
        <dbReference type="ARBA" id="ARBA00034306"/>
    </source>
</evidence>
<evidence type="ECO:0000256" key="4">
    <source>
        <dbReference type="ARBA" id="ARBA00023006"/>
    </source>
</evidence>
<dbReference type="AlphaFoldDB" id="A0A8T2JGQ1"/>
<dbReference type="PANTHER" id="PTHR31671:SF0">
    <property type="entry name" value="TUMOR PROTEIN P53-INDUCIBLE NUCLEAR PROTEIN 1"/>
    <property type="match status" value="1"/>
</dbReference>
<evidence type="ECO:0000256" key="3">
    <source>
        <dbReference type="ARBA" id="ARBA00022490"/>
    </source>
</evidence>
<dbReference type="GO" id="GO:0005776">
    <property type="term" value="C:autophagosome"/>
    <property type="evidence" value="ECO:0007669"/>
    <property type="project" value="UniProtKB-SubCell"/>
</dbReference>
<dbReference type="GO" id="GO:0031410">
    <property type="term" value="C:cytoplasmic vesicle"/>
    <property type="evidence" value="ECO:0007669"/>
    <property type="project" value="UniProtKB-KW"/>
</dbReference>
<comment type="caution">
    <text evidence="12">The sequence shown here is derived from an EMBL/GenBank/DDBJ whole genome shotgun (WGS) entry which is preliminary data.</text>
</comment>
<dbReference type="EMBL" id="JAACNH010000005">
    <property type="protein sequence ID" value="KAG8441761.1"/>
    <property type="molecule type" value="Genomic_DNA"/>
</dbReference>
<keyword evidence="9" id="KW-0968">Cytoplasmic vesicle</keyword>
<dbReference type="InterPro" id="IPR029431">
    <property type="entry name" value="TP53INP"/>
</dbReference>
<evidence type="ECO:0000256" key="2">
    <source>
        <dbReference type="ARBA" id="ARBA00004514"/>
    </source>
</evidence>
<dbReference type="GO" id="GO:0045893">
    <property type="term" value="P:positive regulation of DNA-templated transcription"/>
    <property type="evidence" value="ECO:0007669"/>
    <property type="project" value="TreeGrafter"/>
</dbReference>
<keyword evidence="5" id="KW-0805">Transcription regulation</keyword>
<evidence type="ECO:0000256" key="5">
    <source>
        <dbReference type="ARBA" id="ARBA00023015"/>
    </source>
</evidence>
<dbReference type="GO" id="GO:0000045">
    <property type="term" value="P:autophagosome assembly"/>
    <property type="evidence" value="ECO:0007669"/>
    <property type="project" value="TreeGrafter"/>
</dbReference>
<protein>
    <recommendedName>
        <fullName evidence="14">Tumor protein p53-inducible nuclear protein 1</fullName>
    </recommendedName>
</protein>
<dbReference type="PANTHER" id="PTHR31671">
    <property type="entry name" value="DIABETES AND OBESITY REGULATED, ISOFORM G"/>
    <property type="match status" value="1"/>
</dbReference>
<evidence type="ECO:0000256" key="1">
    <source>
        <dbReference type="ARBA" id="ARBA00004419"/>
    </source>
</evidence>
<keyword evidence="4" id="KW-0072">Autophagy</keyword>
<dbReference type="EMBL" id="JAACNH010000005">
    <property type="protein sequence ID" value="KAG8441762.1"/>
    <property type="molecule type" value="Genomic_DNA"/>
</dbReference>
<accession>A0A8T2JGQ1</accession>
<evidence type="ECO:0000256" key="8">
    <source>
        <dbReference type="ARBA" id="ARBA00023242"/>
    </source>
</evidence>
<dbReference type="GO" id="GO:0005829">
    <property type="term" value="C:cytosol"/>
    <property type="evidence" value="ECO:0007669"/>
    <property type="project" value="UniProtKB-SubCell"/>
</dbReference>
<name>A0A8T2JGQ1_9PIPI</name>
<keyword evidence="7" id="KW-0804">Transcription</keyword>
<evidence type="ECO:0000313" key="12">
    <source>
        <dbReference type="EMBL" id="KAG8441761.1"/>
    </source>
</evidence>
<keyword evidence="6" id="KW-0010">Activator</keyword>
<dbReference type="OrthoDB" id="10041339at2759"/>